<dbReference type="RefSeq" id="WP_048514031.1">
    <property type="nucleotide sequence ID" value="NZ_FUXD01000089.1"/>
</dbReference>
<proteinExistence type="predicted"/>
<accession>A0A0J6ZPE3</accession>
<dbReference type="InterPro" id="IPR045738">
    <property type="entry name" value="DUF6088"/>
</dbReference>
<organism evidence="1 2">
    <name type="scientific">Megasphaera cerevisiae DSM 20462</name>
    <dbReference type="NCBI Taxonomy" id="1122219"/>
    <lineage>
        <taxon>Bacteria</taxon>
        <taxon>Bacillati</taxon>
        <taxon>Bacillota</taxon>
        <taxon>Negativicutes</taxon>
        <taxon>Veillonellales</taxon>
        <taxon>Veillonellaceae</taxon>
        <taxon>Megasphaera</taxon>
    </lineage>
</organism>
<dbReference type="Proteomes" id="UP000036503">
    <property type="component" value="Unassembled WGS sequence"/>
</dbReference>
<name>A0A0J6ZPE3_9FIRM</name>
<evidence type="ECO:0000313" key="2">
    <source>
        <dbReference type="Proteomes" id="UP000036503"/>
    </source>
</evidence>
<reference evidence="1 2" key="1">
    <citation type="submission" date="2015-06" db="EMBL/GenBank/DDBJ databases">
        <title>Draft genome sequence of beer spoilage bacterium Megasphaera cerevisiae type strain 20462.</title>
        <authorList>
            <person name="Kutumbaka K."/>
            <person name="Pasmowitz J."/>
            <person name="Mategko J."/>
            <person name="Reyes D."/>
            <person name="Friedrich A."/>
            <person name="Han S."/>
            <person name="Martens-Habbena W."/>
            <person name="Neal-McKinney J."/>
            <person name="Janagama H.K."/>
            <person name="Nadala C."/>
            <person name="Samadpour M."/>
        </authorList>
    </citation>
    <scope>NUCLEOTIDE SEQUENCE [LARGE SCALE GENOMIC DNA]</scope>
    <source>
        <strain evidence="1 2">DSM 20462</strain>
    </source>
</reference>
<dbReference type="STRING" id="39029.BSR42_06205"/>
<dbReference type="OrthoDB" id="9802612at2"/>
<keyword evidence="2" id="KW-1185">Reference proteome</keyword>
<dbReference type="InParanoid" id="A0A0J6ZPE3"/>
<protein>
    <submittedName>
        <fullName evidence="1">Uncharacterized protein</fullName>
    </submittedName>
</protein>
<evidence type="ECO:0000313" key="1">
    <source>
        <dbReference type="EMBL" id="KMO86761.1"/>
    </source>
</evidence>
<sequence length="221" mass="25286">MKKTGYTSIVQTYIRQHDEKQPILTEQVSAYVAAVTYLDPAVVKRTVNVILARLEKQGDIVRITKGMYCKTINTVFGNYTPDADALYCNRFLRDANDHIIGYETGLSGLNRLGFVTQMPAKRCIATNAYDKRIPKHWNITLRKPPIPITTNNHRYLQLLDVVQQLHTAPVDTVNPTRLVCDLIQTWKLDTNILIRMARQHYDYRVLCTTIDIVLGDIHESA</sequence>
<gene>
    <name evidence="1" type="ORF">AB840_06545</name>
</gene>
<comment type="caution">
    <text evidence="1">The sequence shown here is derived from an EMBL/GenBank/DDBJ whole genome shotgun (WGS) entry which is preliminary data.</text>
</comment>
<dbReference type="AlphaFoldDB" id="A0A0J6ZPE3"/>
<dbReference type="PATRIC" id="fig|1122219.3.peg.788"/>
<dbReference type="EMBL" id="LEKT01000016">
    <property type="protein sequence ID" value="KMO86761.1"/>
    <property type="molecule type" value="Genomic_DNA"/>
</dbReference>
<dbReference type="Pfam" id="PF19570">
    <property type="entry name" value="DUF6088"/>
    <property type="match status" value="1"/>
</dbReference>